<protein>
    <submittedName>
        <fullName evidence="1">Uncharacterized protein</fullName>
    </submittedName>
</protein>
<dbReference type="EMBL" id="BMND01000002">
    <property type="protein sequence ID" value="GGN35506.1"/>
    <property type="molecule type" value="Genomic_DNA"/>
</dbReference>
<evidence type="ECO:0000313" key="2">
    <source>
        <dbReference type="Proteomes" id="UP000600080"/>
    </source>
</evidence>
<gene>
    <name evidence="1" type="ORF">GCM10012285_08510</name>
</gene>
<name>A0ABQ2J0B7_9ACTN</name>
<evidence type="ECO:0000313" key="1">
    <source>
        <dbReference type="EMBL" id="GGN35506.1"/>
    </source>
</evidence>
<accession>A0ABQ2J0B7</accession>
<keyword evidence="2" id="KW-1185">Reference proteome</keyword>
<sequence length="59" mass="6556">MWAAGGKASPAFALSWELNTTSDPATTPTEATRPIGMILALRRWVPRASRFDEENFTFN</sequence>
<comment type="caution">
    <text evidence="1">The sequence shown here is derived from an EMBL/GenBank/DDBJ whole genome shotgun (WGS) entry which is preliminary data.</text>
</comment>
<organism evidence="1 2">
    <name type="scientific">Streptomyces kronopolitis</name>
    <dbReference type="NCBI Taxonomy" id="1612435"/>
    <lineage>
        <taxon>Bacteria</taxon>
        <taxon>Bacillati</taxon>
        <taxon>Actinomycetota</taxon>
        <taxon>Actinomycetes</taxon>
        <taxon>Kitasatosporales</taxon>
        <taxon>Streptomycetaceae</taxon>
        <taxon>Streptomyces</taxon>
    </lineage>
</organism>
<dbReference type="Proteomes" id="UP000600080">
    <property type="component" value="Unassembled WGS sequence"/>
</dbReference>
<proteinExistence type="predicted"/>
<reference evidence="2" key="1">
    <citation type="journal article" date="2019" name="Int. J. Syst. Evol. Microbiol.">
        <title>The Global Catalogue of Microorganisms (GCM) 10K type strain sequencing project: providing services to taxonomists for standard genome sequencing and annotation.</title>
        <authorList>
            <consortium name="The Broad Institute Genomics Platform"/>
            <consortium name="The Broad Institute Genome Sequencing Center for Infectious Disease"/>
            <person name="Wu L."/>
            <person name="Ma J."/>
        </authorList>
    </citation>
    <scope>NUCLEOTIDE SEQUENCE [LARGE SCALE GENOMIC DNA]</scope>
    <source>
        <strain evidence="2">CGMCC 4.7323</strain>
    </source>
</reference>